<sequence length="219" mass="23856">MRSDSTRLDRAVLQGFYDRMRAVAPAAYGAMERDRTADPARAFPDTACGRLAASLEADGLRALGMWAHHWCLRFYDDDTRAGRRLVREIAARSGLGWTTDEIRWLLGESYAAHPAADQRFTLPTAALRELPSAALRELPSVALEKLSTAAPRELPSVALGELSTAAPRELLSTAPRELPTGPRELPSSEHREPPRTVPRGLPAAEPTVLDGAGVGRRVD</sequence>
<name>A0A1C6V9B4_9ACTN</name>
<organism evidence="2 3">
    <name type="scientific">Micromonospora yangpuensis</name>
    <dbReference type="NCBI Taxonomy" id="683228"/>
    <lineage>
        <taxon>Bacteria</taxon>
        <taxon>Bacillati</taxon>
        <taxon>Actinomycetota</taxon>
        <taxon>Actinomycetes</taxon>
        <taxon>Micromonosporales</taxon>
        <taxon>Micromonosporaceae</taxon>
        <taxon>Micromonospora</taxon>
    </lineage>
</organism>
<accession>A0A1C6V9B4</accession>
<proteinExistence type="predicted"/>
<evidence type="ECO:0000313" key="2">
    <source>
        <dbReference type="EMBL" id="SCL62876.1"/>
    </source>
</evidence>
<dbReference type="AlphaFoldDB" id="A0A1C6V9B4"/>
<evidence type="ECO:0000256" key="1">
    <source>
        <dbReference type="SAM" id="MobiDB-lite"/>
    </source>
</evidence>
<dbReference type="STRING" id="683228.GA0070617_5046"/>
<protein>
    <submittedName>
        <fullName evidence="2">Uncharacterized protein</fullName>
    </submittedName>
</protein>
<evidence type="ECO:0000313" key="3">
    <source>
        <dbReference type="Proteomes" id="UP000198937"/>
    </source>
</evidence>
<dbReference type="Proteomes" id="UP000198937">
    <property type="component" value="Unassembled WGS sequence"/>
</dbReference>
<keyword evidence="3" id="KW-1185">Reference proteome</keyword>
<dbReference type="EMBL" id="FMIA01000002">
    <property type="protein sequence ID" value="SCL62876.1"/>
    <property type="molecule type" value="Genomic_DNA"/>
</dbReference>
<feature type="region of interest" description="Disordered" evidence="1">
    <location>
        <begin position="165"/>
        <end position="219"/>
    </location>
</feature>
<reference evidence="2 3" key="1">
    <citation type="submission" date="2016-06" db="EMBL/GenBank/DDBJ databases">
        <authorList>
            <person name="Kjaerup R.B."/>
            <person name="Dalgaard T.S."/>
            <person name="Juul-Madsen H.R."/>
        </authorList>
    </citation>
    <scope>NUCLEOTIDE SEQUENCE [LARGE SCALE GENOMIC DNA]</scope>
    <source>
        <strain evidence="2 3">DSM 45577</strain>
    </source>
</reference>
<gene>
    <name evidence="2" type="ORF">GA0070617_5046</name>
</gene>